<feature type="transmembrane region" description="Helical" evidence="2">
    <location>
        <begin position="179"/>
        <end position="207"/>
    </location>
</feature>
<proteinExistence type="predicted"/>
<feature type="transmembrane region" description="Helical" evidence="2">
    <location>
        <begin position="27"/>
        <end position="46"/>
    </location>
</feature>
<reference evidence="3 4" key="1">
    <citation type="submission" date="2019-03" db="EMBL/GenBank/DDBJ databases">
        <title>Genomic Encyclopedia of Type Strains, Phase IV (KMG-IV): sequencing the most valuable type-strain genomes for metagenomic binning, comparative biology and taxonomic classification.</title>
        <authorList>
            <person name="Goeker M."/>
        </authorList>
    </citation>
    <scope>NUCLEOTIDE SEQUENCE [LARGE SCALE GENOMIC DNA]</scope>
    <source>
        <strain evidence="3 4">DSM 45775</strain>
    </source>
</reference>
<evidence type="ECO:0000313" key="3">
    <source>
        <dbReference type="EMBL" id="TDQ60749.1"/>
    </source>
</evidence>
<dbReference type="OrthoDB" id="9852224at2"/>
<evidence type="ECO:0000256" key="1">
    <source>
        <dbReference type="SAM" id="MobiDB-lite"/>
    </source>
</evidence>
<dbReference type="RefSeq" id="WP_133826589.1">
    <property type="nucleotide sequence ID" value="NZ_BAABHR010000025.1"/>
</dbReference>
<dbReference type="EMBL" id="SNYO01000003">
    <property type="protein sequence ID" value="TDQ60749.1"/>
    <property type="molecule type" value="Genomic_DNA"/>
</dbReference>
<protein>
    <recommendedName>
        <fullName evidence="5">Dolichyl-phosphate-mannose-protein mannosyltransferase</fullName>
    </recommendedName>
</protein>
<feature type="transmembrane region" description="Helical" evidence="2">
    <location>
        <begin position="367"/>
        <end position="387"/>
    </location>
</feature>
<keyword evidence="2" id="KW-0812">Transmembrane</keyword>
<feature type="transmembrane region" description="Helical" evidence="2">
    <location>
        <begin position="336"/>
        <end position="355"/>
    </location>
</feature>
<evidence type="ECO:0008006" key="5">
    <source>
        <dbReference type="Google" id="ProtNLM"/>
    </source>
</evidence>
<keyword evidence="4" id="KW-1185">Reference proteome</keyword>
<feature type="transmembrane region" description="Helical" evidence="2">
    <location>
        <begin position="219"/>
        <end position="239"/>
    </location>
</feature>
<evidence type="ECO:0000256" key="2">
    <source>
        <dbReference type="SAM" id="Phobius"/>
    </source>
</evidence>
<keyword evidence="2" id="KW-1133">Transmembrane helix</keyword>
<gene>
    <name evidence="3" type="ORF">EV188_103251</name>
</gene>
<name>A0A4R6VE34_9PSEU</name>
<feature type="transmembrane region" description="Helical" evidence="2">
    <location>
        <begin position="310"/>
        <end position="330"/>
    </location>
</feature>
<dbReference type="Proteomes" id="UP000295705">
    <property type="component" value="Unassembled WGS sequence"/>
</dbReference>
<feature type="region of interest" description="Disordered" evidence="1">
    <location>
        <begin position="1"/>
        <end position="21"/>
    </location>
</feature>
<sequence length="487" mass="50628">MAGATVPVRPVPVGDLPRPSAPRRRQWVDAAVAGGLYLAAAAWFMWLAAAASAQGVITGEEASVAHRDAMAIAMGWQPSVWSTNVAGQLFYWAAGLLTPEYGLLSPRPAKAVATALLVPLVFLVMRRRLGATRSGSAVAAVAVGVLPGVSMLAWLAIETPLDTVVGVAAVYVLTSRRPWWPLGLVLAGLSVSAYTAGLAWAAAAAVIALARVRGPRDGALVLAGVVGGVAVVVWPLVWWNNGGVVVTGGGRAGPDPGAAGTHLAELVRYLAVDGGSYYYFSDLPMLGASWLAAVLVLTLLVAVVARLRELAPWLLVGLAAVALYTVSSGVPGSRRVVALVVVLALGLGVTTDVLVRAVREHGAGRLGAAAGAVVTVLATLLVAVPSVDHTLDWRRDTVAGVPALPRDWPFPTDPGATQQQTLDRLDRDLRQGLLTPRQVGDGWGGTRVLALLFLLAERNGRRPALGPDDVVGYYWRGEGECGELGDC</sequence>
<accession>A0A4R6VE34</accession>
<evidence type="ECO:0000313" key="4">
    <source>
        <dbReference type="Proteomes" id="UP000295705"/>
    </source>
</evidence>
<organism evidence="3 4">
    <name type="scientific">Actinomycetospora succinea</name>
    <dbReference type="NCBI Taxonomy" id="663603"/>
    <lineage>
        <taxon>Bacteria</taxon>
        <taxon>Bacillati</taxon>
        <taxon>Actinomycetota</taxon>
        <taxon>Actinomycetes</taxon>
        <taxon>Pseudonocardiales</taxon>
        <taxon>Pseudonocardiaceae</taxon>
        <taxon>Actinomycetospora</taxon>
    </lineage>
</organism>
<feature type="transmembrane region" description="Helical" evidence="2">
    <location>
        <begin position="283"/>
        <end position="303"/>
    </location>
</feature>
<keyword evidence="2" id="KW-0472">Membrane</keyword>
<comment type="caution">
    <text evidence="3">The sequence shown here is derived from an EMBL/GenBank/DDBJ whole genome shotgun (WGS) entry which is preliminary data.</text>
</comment>
<dbReference type="AlphaFoldDB" id="A0A4R6VE34"/>
<feature type="transmembrane region" description="Helical" evidence="2">
    <location>
        <begin position="137"/>
        <end position="157"/>
    </location>
</feature>